<feature type="domain" description="Methyltransferase type 11" evidence="2">
    <location>
        <begin position="138"/>
        <end position="188"/>
    </location>
</feature>
<reference evidence="3 4" key="1">
    <citation type="submission" date="2019-03" db="EMBL/GenBank/DDBJ databases">
        <authorList>
            <person name="Sebastian G."/>
            <person name="Baumann P."/>
            <person name="Ruckert C."/>
            <person name="Kalinowski J."/>
            <person name="Nebel B."/>
            <person name="Takors R."/>
            <person name="Blombach B."/>
        </authorList>
    </citation>
    <scope>NUCLEOTIDE SEQUENCE [LARGE SCALE GENOMIC DNA]</scope>
    <source>
        <strain evidence="3 4">DSM 1084</strain>
    </source>
</reference>
<dbReference type="KEGG" id="hpse:HPF_08625"/>
<gene>
    <name evidence="3" type="ORF">HPF_08625</name>
</gene>
<accession>A0A4P6WW23</accession>
<protein>
    <submittedName>
        <fullName evidence="3">Methyltransferase domain protein</fullName>
    </submittedName>
</protein>
<dbReference type="CDD" id="cd02440">
    <property type="entry name" value="AdoMet_MTases"/>
    <property type="match status" value="1"/>
</dbReference>
<name>A0A4P6WW23_HYDPS</name>
<dbReference type="Pfam" id="PF08241">
    <property type="entry name" value="Methyltransf_11"/>
    <property type="match status" value="1"/>
</dbReference>
<feature type="coiled-coil region" evidence="1">
    <location>
        <begin position="12"/>
        <end position="53"/>
    </location>
</feature>
<dbReference type="GO" id="GO:0032259">
    <property type="term" value="P:methylation"/>
    <property type="evidence" value="ECO:0007669"/>
    <property type="project" value="UniProtKB-KW"/>
</dbReference>
<dbReference type="Gene3D" id="3.40.50.150">
    <property type="entry name" value="Vaccinia Virus protein VP39"/>
    <property type="match status" value="1"/>
</dbReference>
<dbReference type="AlphaFoldDB" id="A0A4P6WW23"/>
<keyword evidence="1" id="KW-0175">Coiled coil</keyword>
<dbReference type="InterPro" id="IPR013216">
    <property type="entry name" value="Methyltransf_11"/>
</dbReference>
<dbReference type="InterPro" id="IPR029063">
    <property type="entry name" value="SAM-dependent_MTases_sf"/>
</dbReference>
<evidence type="ECO:0000256" key="1">
    <source>
        <dbReference type="SAM" id="Coils"/>
    </source>
</evidence>
<dbReference type="EMBL" id="CP037867">
    <property type="protein sequence ID" value="QBM27747.1"/>
    <property type="molecule type" value="Genomic_DNA"/>
</dbReference>
<organism evidence="3 4">
    <name type="scientific">Hydrogenophaga pseudoflava</name>
    <name type="common">Pseudomonas carboxydoflava</name>
    <dbReference type="NCBI Taxonomy" id="47421"/>
    <lineage>
        <taxon>Bacteria</taxon>
        <taxon>Pseudomonadati</taxon>
        <taxon>Pseudomonadota</taxon>
        <taxon>Betaproteobacteria</taxon>
        <taxon>Burkholderiales</taxon>
        <taxon>Comamonadaceae</taxon>
        <taxon>Hydrogenophaga</taxon>
    </lineage>
</organism>
<keyword evidence="4" id="KW-1185">Reference proteome</keyword>
<sequence length="296" mass="33263">MLKKVLKRMPGLRGLAQELTDLRLQVQAGQEREQRAHEERLRLQGELQQARDMIGRLQLCGASSDLDDILVPEAGSRAPAFCGHSVVWPWLQEHINRPGLEVLEIGSRLVVARALWKEYLPDVQYTGFDYLPGPNVDVVGDAHRLSQYLPGRQFDFVFSCAVFEHLVCPWLVVEEISKVLRPGGKAFIETHFSFSEHEAPWHFFQFNSRALEQLFHPRLGFRVIDSGLSSPIVGRFAKGSQGYLLDQPVNNLYGHSEIVVEKVGPADPAFSWRDVAQDLAATSSYPPPLASVPDTQ</sequence>
<dbReference type="Proteomes" id="UP000293912">
    <property type="component" value="Chromosome"/>
</dbReference>
<evidence type="ECO:0000259" key="2">
    <source>
        <dbReference type="Pfam" id="PF08241"/>
    </source>
</evidence>
<evidence type="ECO:0000313" key="3">
    <source>
        <dbReference type="EMBL" id="QBM27747.1"/>
    </source>
</evidence>
<keyword evidence="3" id="KW-0808">Transferase</keyword>
<dbReference type="SUPFAM" id="SSF53335">
    <property type="entry name" value="S-adenosyl-L-methionine-dependent methyltransferases"/>
    <property type="match status" value="1"/>
</dbReference>
<keyword evidence="3" id="KW-0489">Methyltransferase</keyword>
<proteinExistence type="predicted"/>
<evidence type="ECO:0000313" key="4">
    <source>
        <dbReference type="Proteomes" id="UP000293912"/>
    </source>
</evidence>
<dbReference type="GO" id="GO:0008757">
    <property type="term" value="F:S-adenosylmethionine-dependent methyltransferase activity"/>
    <property type="evidence" value="ECO:0007669"/>
    <property type="project" value="InterPro"/>
</dbReference>